<accession>A0A6I4SKQ6</accession>
<dbReference type="Proteomes" id="UP000468943">
    <property type="component" value="Unassembled WGS sequence"/>
</dbReference>
<organism evidence="2 3">
    <name type="scientific">Pontixanthobacter gangjinensis</name>
    <dbReference type="NCBI Taxonomy" id="1028742"/>
    <lineage>
        <taxon>Bacteria</taxon>
        <taxon>Pseudomonadati</taxon>
        <taxon>Pseudomonadota</taxon>
        <taxon>Alphaproteobacteria</taxon>
        <taxon>Sphingomonadales</taxon>
        <taxon>Erythrobacteraceae</taxon>
        <taxon>Pontixanthobacter</taxon>
    </lineage>
</organism>
<name>A0A6I4SKQ6_9SPHN</name>
<reference evidence="2 3" key="1">
    <citation type="submission" date="2019-12" db="EMBL/GenBank/DDBJ databases">
        <title>Genomic-based taxomic classification of the family Erythrobacteraceae.</title>
        <authorList>
            <person name="Xu L."/>
        </authorList>
    </citation>
    <scope>NUCLEOTIDE SEQUENCE [LARGE SCALE GENOMIC DNA]</scope>
    <source>
        <strain evidence="2 3">JCM 17802</strain>
    </source>
</reference>
<evidence type="ECO:0000313" key="2">
    <source>
        <dbReference type="EMBL" id="MXO56349.1"/>
    </source>
</evidence>
<dbReference type="Pfam" id="PF03886">
    <property type="entry name" value="ABC_trans_aux"/>
    <property type="match status" value="1"/>
</dbReference>
<keyword evidence="3" id="KW-1185">Reference proteome</keyword>
<dbReference type="OrthoDB" id="7391077at2"/>
<proteinExistence type="predicted"/>
<evidence type="ECO:0000259" key="1">
    <source>
        <dbReference type="Pfam" id="PF03886"/>
    </source>
</evidence>
<dbReference type="InterPro" id="IPR005586">
    <property type="entry name" value="ABC_trans_aux"/>
</dbReference>
<dbReference type="Gene3D" id="3.40.50.10610">
    <property type="entry name" value="ABC-type transport auxiliary lipoprotein component"/>
    <property type="match status" value="1"/>
</dbReference>
<gene>
    <name evidence="2" type="ORF">GRI36_05590</name>
</gene>
<feature type="domain" description="ABC-type transport auxiliary lipoprotein component" evidence="1">
    <location>
        <begin position="40"/>
        <end position="191"/>
    </location>
</feature>
<sequence>MKAWMKTIVAGAAVLGLSGCISLGSEPPPSLLTLTSTSSVAAGMTSTGTADSAIKILEPEVPQRLNVTRVPVQVDATEIAYLKDAVWVERPARLFQRLLAETIRAKSNRLVIDGEDPGLIAKSQLRGTLREFGYDAATSSVIVRFDAVRAGADGAIETRRFESVQSGVVAETGPVGDALNRGANDVASQVADWIG</sequence>
<dbReference type="SUPFAM" id="SSF159594">
    <property type="entry name" value="XCC0632-like"/>
    <property type="match status" value="1"/>
</dbReference>
<evidence type="ECO:0000313" key="3">
    <source>
        <dbReference type="Proteomes" id="UP000468943"/>
    </source>
</evidence>
<dbReference type="AlphaFoldDB" id="A0A6I4SKQ6"/>
<dbReference type="PROSITE" id="PS51257">
    <property type="entry name" value="PROKAR_LIPOPROTEIN"/>
    <property type="match status" value="1"/>
</dbReference>
<comment type="caution">
    <text evidence="2">The sequence shown here is derived from an EMBL/GenBank/DDBJ whole genome shotgun (WGS) entry which is preliminary data.</text>
</comment>
<dbReference type="EMBL" id="WTYS01000001">
    <property type="protein sequence ID" value="MXO56349.1"/>
    <property type="molecule type" value="Genomic_DNA"/>
</dbReference>
<protein>
    <submittedName>
        <fullName evidence="2">ABC transporter</fullName>
    </submittedName>
</protein>